<reference evidence="19 20" key="1">
    <citation type="submission" date="2022-07" db="EMBL/GenBank/DDBJ databases">
        <title>Genome-wide signatures of adaptation to extreme environments.</title>
        <authorList>
            <person name="Cho C.H."/>
            <person name="Yoon H.S."/>
        </authorList>
    </citation>
    <scope>NUCLEOTIDE SEQUENCE [LARGE SCALE GENOMIC DNA]</scope>
    <source>
        <strain evidence="19 20">108.79 E11</strain>
    </source>
</reference>
<keyword evidence="7" id="KW-0227">DNA damage</keyword>
<dbReference type="GO" id="GO:0006289">
    <property type="term" value="P:nucleotide-excision repair"/>
    <property type="evidence" value="ECO:0007669"/>
    <property type="project" value="TreeGrafter"/>
</dbReference>
<dbReference type="GO" id="GO:0003677">
    <property type="term" value="F:DNA binding"/>
    <property type="evidence" value="ECO:0007669"/>
    <property type="project" value="InterPro"/>
</dbReference>
<feature type="domain" description="Helicase ATP-binding" evidence="18">
    <location>
        <begin position="22"/>
        <end position="398"/>
    </location>
</feature>
<dbReference type="GO" id="GO:0005634">
    <property type="term" value="C:nucleus"/>
    <property type="evidence" value="ECO:0007669"/>
    <property type="project" value="UniProtKB-SubCell"/>
</dbReference>
<evidence type="ECO:0000259" key="18">
    <source>
        <dbReference type="PROSITE" id="PS51193"/>
    </source>
</evidence>
<keyword evidence="5" id="KW-0479">Metal-binding</keyword>
<protein>
    <recommendedName>
        <fullName evidence="16">DNA 5'-3' helicase FANCJ</fullName>
    </recommendedName>
</protein>
<dbReference type="PANTHER" id="PTHR11472">
    <property type="entry name" value="DNA REPAIR DEAD HELICASE RAD3/XP-D SUBFAMILY MEMBER"/>
    <property type="match status" value="1"/>
</dbReference>
<dbReference type="EMBL" id="JANCYU010000043">
    <property type="protein sequence ID" value="KAK4526744.1"/>
    <property type="molecule type" value="Genomic_DNA"/>
</dbReference>
<evidence type="ECO:0000256" key="7">
    <source>
        <dbReference type="ARBA" id="ARBA00022763"/>
    </source>
</evidence>
<dbReference type="NCBIfam" id="TIGR00604">
    <property type="entry name" value="rad3"/>
    <property type="match status" value="1"/>
</dbReference>
<accession>A0AAV9IHF8</accession>
<dbReference type="GO" id="GO:0003678">
    <property type="term" value="F:DNA helicase activity"/>
    <property type="evidence" value="ECO:0007669"/>
    <property type="project" value="InterPro"/>
</dbReference>
<evidence type="ECO:0000256" key="1">
    <source>
        <dbReference type="ARBA" id="ARBA00001966"/>
    </source>
</evidence>
<keyword evidence="9" id="KW-0347">Helicase</keyword>
<sequence length="834" mass="95654">MRCAQFEFWTAKGREGMPFQVYGTQVEFPYEPYPVQFVLMEKVLRACENSQNALLESPTGTGKSLALLCAALAWQDKTKTKLQREKEEQEKIGKEKFESAVAKHKRKGGNEQLSGALREIQNVSCDMTARDSSRVKQESLSSDDDDFQPTNTNRIVVDNDPISCCSNEEISNSSDDNAETMTTPKIFYATRTHAQIDQIVQELRTTSYRPKMDILGSRNQYCIHKKVTKAQNRNEECKKLLEERSCPYAFGIEKIHDIKELSKNNIHQVWDIEDLVRIGKRHNLCPYFSSQELMKTAELIFCPYNYLLDPVVRNAMQVDLSNAVVIFDEAHNIEDVCRDAASCEISMEELEQVRTELECLEMNPNTAPGRHLSLIHSFVSGVISWCHEQDARQHLVADKSNFERETMSCTGKLLLEALESCGITKTIYPEIRRSMNRLNNTELFLSEDLDENLTKKKRTGFPEWASITLERLMCPLEFIFHSTVERSDDFLLVLMKSRKGTMWSFKLCLWCFNPAVAFSYLQSQSRCIILTSGTLTPMDSFSSELGVQFDLVNSLPHVIDVKNQVCVIASACGPNNVEYDSTFTASNSIAYHDCLGQSIVQYCRVIPDGIICFFPSYRLLENVVRRWRQCDIWKELEKCKQVFIEPSHHDRGHFDTILLSYYHAIHKKEGALFLAVCRGKVSEGIDFKDEFARGVIIVGLPFPNLRDLQVIHKKEYNDRHAVDRKLLNGQRWYSLQAFRSLNQAIGRCIRHKNDYGVIILLDKRYTRSETLSHLPKWLAPHIRMAASLEAALSRIVSFLQAKASLPACKQPRLEPKRALGNKVLQQKVNQYLHK</sequence>
<evidence type="ECO:0000256" key="14">
    <source>
        <dbReference type="ARBA" id="ARBA00023235"/>
    </source>
</evidence>
<dbReference type="SMART" id="SM00488">
    <property type="entry name" value="DEXDc2"/>
    <property type="match status" value="1"/>
</dbReference>
<dbReference type="Gene3D" id="3.40.50.300">
    <property type="entry name" value="P-loop containing nucleotide triphosphate hydrolases"/>
    <property type="match status" value="3"/>
</dbReference>
<evidence type="ECO:0000256" key="15">
    <source>
        <dbReference type="ARBA" id="ARBA00023242"/>
    </source>
</evidence>
<evidence type="ECO:0000313" key="20">
    <source>
        <dbReference type="Proteomes" id="UP001300502"/>
    </source>
</evidence>
<dbReference type="InterPro" id="IPR010614">
    <property type="entry name" value="RAD3-like_helicase_DEAD"/>
</dbReference>
<dbReference type="SUPFAM" id="SSF52540">
    <property type="entry name" value="P-loop containing nucleoside triphosphate hydrolases"/>
    <property type="match status" value="2"/>
</dbReference>
<evidence type="ECO:0000256" key="11">
    <source>
        <dbReference type="ARBA" id="ARBA00023004"/>
    </source>
</evidence>
<evidence type="ECO:0000256" key="12">
    <source>
        <dbReference type="ARBA" id="ARBA00023014"/>
    </source>
</evidence>
<dbReference type="GO" id="GO:0005524">
    <property type="term" value="F:ATP binding"/>
    <property type="evidence" value="ECO:0007669"/>
    <property type="project" value="UniProtKB-KW"/>
</dbReference>
<evidence type="ECO:0000256" key="2">
    <source>
        <dbReference type="ARBA" id="ARBA00004123"/>
    </source>
</evidence>
<evidence type="ECO:0000256" key="6">
    <source>
        <dbReference type="ARBA" id="ARBA00022741"/>
    </source>
</evidence>
<comment type="caution">
    <text evidence="19">The sequence shown here is derived from an EMBL/GenBank/DDBJ whole genome shotgun (WGS) entry which is preliminary data.</text>
</comment>
<evidence type="ECO:0000256" key="16">
    <source>
        <dbReference type="ARBA" id="ARBA00082714"/>
    </source>
</evidence>
<keyword evidence="15" id="KW-0539">Nucleus</keyword>
<dbReference type="InterPro" id="IPR027417">
    <property type="entry name" value="P-loop_NTPase"/>
</dbReference>
<dbReference type="InterPro" id="IPR006555">
    <property type="entry name" value="ATP-dep_Helicase_C"/>
</dbReference>
<dbReference type="PROSITE" id="PS51193">
    <property type="entry name" value="HELICASE_ATP_BIND_2"/>
    <property type="match status" value="1"/>
</dbReference>
<dbReference type="InterPro" id="IPR045028">
    <property type="entry name" value="DinG/Rad3-like"/>
</dbReference>
<dbReference type="InterPro" id="IPR042493">
    <property type="entry name" value="XPD_DNA_FeS"/>
</dbReference>
<feature type="region of interest" description="Disordered" evidence="17">
    <location>
        <begin position="128"/>
        <end position="153"/>
    </location>
</feature>
<dbReference type="Pfam" id="PF06733">
    <property type="entry name" value="DEAD_2"/>
    <property type="match status" value="1"/>
</dbReference>
<keyword evidence="8" id="KW-0378">Hydrolase</keyword>
<dbReference type="PANTHER" id="PTHR11472:SF47">
    <property type="entry name" value="FANCONI ANEMIA GROUP J PROTEIN"/>
    <property type="match status" value="1"/>
</dbReference>
<dbReference type="SMART" id="SM00491">
    <property type="entry name" value="HELICc2"/>
    <property type="match status" value="1"/>
</dbReference>
<dbReference type="InterPro" id="IPR014013">
    <property type="entry name" value="Helic_SF1/SF2_ATP-bd_DinG/Rad3"/>
</dbReference>
<evidence type="ECO:0000256" key="8">
    <source>
        <dbReference type="ARBA" id="ARBA00022801"/>
    </source>
</evidence>
<dbReference type="GO" id="GO:0046872">
    <property type="term" value="F:metal ion binding"/>
    <property type="evidence" value="ECO:0007669"/>
    <property type="project" value="UniProtKB-KW"/>
</dbReference>
<evidence type="ECO:0000256" key="5">
    <source>
        <dbReference type="ARBA" id="ARBA00022723"/>
    </source>
</evidence>
<keyword evidence="11" id="KW-0408">Iron</keyword>
<dbReference type="Proteomes" id="UP001300502">
    <property type="component" value="Unassembled WGS sequence"/>
</dbReference>
<organism evidence="19 20">
    <name type="scientific">Galdieria yellowstonensis</name>
    <dbReference type="NCBI Taxonomy" id="3028027"/>
    <lineage>
        <taxon>Eukaryota</taxon>
        <taxon>Rhodophyta</taxon>
        <taxon>Bangiophyceae</taxon>
        <taxon>Galdieriales</taxon>
        <taxon>Galdieriaceae</taxon>
        <taxon>Galdieria</taxon>
    </lineage>
</organism>
<evidence type="ECO:0000256" key="3">
    <source>
        <dbReference type="ARBA" id="ARBA00008792"/>
    </source>
</evidence>
<dbReference type="Gene3D" id="1.10.30.20">
    <property type="entry name" value="Bacterial XPD DNA helicase, FeS cluster domain"/>
    <property type="match status" value="1"/>
</dbReference>
<dbReference type="AlphaFoldDB" id="A0AAV9IHF8"/>
<evidence type="ECO:0000256" key="9">
    <source>
        <dbReference type="ARBA" id="ARBA00022806"/>
    </source>
</evidence>
<dbReference type="GO" id="GO:0051539">
    <property type="term" value="F:4 iron, 4 sulfur cluster binding"/>
    <property type="evidence" value="ECO:0007669"/>
    <property type="project" value="UniProtKB-KW"/>
</dbReference>
<keyword evidence="20" id="KW-1185">Reference proteome</keyword>
<feature type="compositionally biased region" description="Basic and acidic residues" evidence="17">
    <location>
        <begin position="128"/>
        <end position="137"/>
    </location>
</feature>
<gene>
    <name evidence="19" type="ORF">GAYE_SCF27MG4661</name>
</gene>
<evidence type="ECO:0000256" key="10">
    <source>
        <dbReference type="ARBA" id="ARBA00022840"/>
    </source>
</evidence>
<keyword evidence="10" id="KW-0067">ATP-binding</keyword>
<dbReference type="CDD" id="cd18788">
    <property type="entry name" value="SF2_C_XPD"/>
    <property type="match status" value="1"/>
</dbReference>
<dbReference type="GO" id="GO:1990918">
    <property type="term" value="P:double-strand break repair involved in meiotic recombination"/>
    <property type="evidence" value="ECO:0007669"/>
    <property type="project" value="TreeGrafter"/>
</dbReference>
<dbReference type="InterPro" id="IPR002464">
    <property type="entry name" value="DNA/RNA_helicase_DEAH_CS"/>
</dbReference>
<keyword evidence="4" id="KW-0004">4Fe-4S</keyword>
<keyword evidence="14" id="KW-0413">Isomerase</keyword>
<comment type="similarity">
    <text evidence="3">Belongs to the DEAD box helicase family. DEAH subfamily.</text>
</comment>
<proteinExistence type="inferred from homology"/>
<dbReference type="GO" id="GO:0016818">
    <property type="term" value="F:hydrolase activity, acting on acid anhydrides, in phosphorus-containing anhydrides"/>
    <property type="evidence" value="ECO:0007669"/>
    <property type="project" value="InterPro"/>
</dbReference>
<keyword evidence="13" id="KW-0234">DNA repair</keyword>
<dbReference type="Gene3D" id="1.10.275.40">
    <property type="match status" value="1"/>
</dbReference>
<name>A0AAV9IHF8_9RHOD</name>
<keyword evidence="6" id="KW-0547">Nucleotide-binding</keyword>
<dbReference type="FunFam" id="3.40.50.300:FF:000731">
    <property type="entry name" value="Fanconi anemia group J protein homolog"/>
    <property type="match status" value="1"/>
</dbReference>
<keyword evidence="12" id="KW-0411">Iron-sulfur</keyword>
<evidence type="ECO:0000256" key="17">
    <source>
        <dbReference type="SAM" id="MobiDB-lite"/>
    </source>
</evidence>
<comment type="cofactor">
    <cofactor evidence="1">
        <name>[4Fe-4S] cluster</name>
        <dbReference type="ChEBI" id="CHEBI:49883"/>
    </cofactor>
</comment>
<dbReference type="Pfam" id="PF13307">
    <property type="entry name" value="Helicase_C_2"/>
    <property type="match status" value="1"/>
</dbReference>
<dbReference type="InterPro" id="IPR013020">
    <property type="entry name" value="Rad3/Chl1-like"/>
</dbReference>
<evidence type="ECO:0000256" key="4">
    <source>
        <dbReference type="ARBA" id="ARBA00022485"/>
    </source>
</evidence>
<evidence type="ECO:0000313" key="19">
    <source>
        <dbReference type="EMBL" id="KAK4526744.1"/>
    </source>
</evidence>
<evidence type="ECO:0000256" key="13">
    <source>
        <dbReference type="ARBA" id="ARBA00023204"/>
    </source>
</evidence>
<comment type="subcellular location">
    <subcellularLocation>
        <location evidence="2">Nucleus</location>
    </subcellularLocation>
</comment>
<dbReference type="PROSITE" id="PS00690">
    <property type="entry name" value="DEAH_ATP_HELICASE"/>
    <property type="match status" value="1"/>
</dbReference>
<dbReference type="InterPro" id="IPR006554">
    <property type="entry name" value="Helicase-like_DEXD_c2"/>
</dbReference>